<reference evidence="3" key="1">
    <citation type="submission" date="2021-04" db="EMBL/GenBank/DDBJ databases">
        <authorList>
            <consortium name="Molecular Ecology Group"/>
        </authorList>
    </citation>
    <scope>NUCLEOTIDE SEQUENCE</scope>
</reference>
<accession>A0A8S3ZZE3</accession>
<feature type="domain" description="S1 motif" evidence="2">
    <location>
        <begin position="552"/>
        <end position="621"/>
    </location>
</feature>
<feature type="region of interest" description="Disordered" evidence="1">
    <location>
        <begin position="1377"/>
        <end position="1396"/>
    </location>
</feature>
<dbReference type="GO" id="GO:0032040">
    <property type="term" value="C:small-subunit processome"/>
    <property type="evidence" value="ECO:0007669"/>
    <property type="project" value="TreeGrafter"/>
</dbReference>
<feature type="domain" description="S1 motif" evidence="2">
    <location>
        <begin position="377"/>
        <end position="446"/>
    </location>
</feature>
<feature type="non-terminal residue" evidence="3">
    <location>
        <position position="1"/>
    </location>
</feature>
<dbReference type="InterPro" id="IPR003029">
    <property type="entry name" value="S1_domain"/>
</dbReference>
<proteinExistence type="predicted"/>
<dbReference type="FunFam" id="2.40.50.140:FF:000103">
    <property type="entry name" value="protein RRP5 homolog"/>
    <property type="match status" value="2"/>
</dbReference>
<protein>
    <recommendedName>
        <fullName evidence="2">S1 motif domain-containing protein</fullName>
    </recommendedName>
</protein>
<evidence type="ECO:0000313" key="3">
    <source>
        <dbReference type="EMBL" id="CAG5134879.1"/>
    </source>
</evidence>
<name>A0A8S3ZZE3_9EUPU</name>
<dbReference type="EMBL" id="CAJHNH020007701">
    <property type="protein sequence ID" value="CAG5134879.1"/>
    <property type="molecule type" value="Genomic_DNA"/>
</dbReference>
<dbReference type="SMART" id="SM00316">
    <property type="entry name" value="S1"/>
    <property type="match status" value="11"/>
</dbReference>
<dbReference type="Gene3D" id="2.40.50.140">
    <property type="entry name" value="Nucleic acid-binding proteins"/>
    <property type="match status" value="7"/>
</dbReference>
<dbReference type="PANTHER" id="PTHR23270">
    <property type="entry name" value="PROGRAMMED CELL DEATH PROTEIN 11 PRE-RRNA PROCESSING PROTEIN RRP5"/>
    <property type="match status" value="1"/>
</dbReference>
<dbReference type="InterPro" id="IPR045209">
    <property type="entry name" value="Rrp5"/>
</dbReference>
<dbReference type="Pfam" id="PF23459">
    <property type="entry name" value="S1_RRP5"/>
    <property type="match status" value="2"/>
</dbReference>
<feature type="compositionally biased region" description="Acidic residues" evidence="1">
    <location>
        <begin position="1382"/>
        <end position="1396"/>
    </location>
</feature>
<dbReference type="GO" id="GO:0006364">
    <property type="term" value="P:rRNA processing"/>
    <property type="evidence" value="ECO:0007669"/>
    <property type="project" value="InterPro"/>
</dbReference>
<comment type="caution">
    <text evidence="3">The sequence shown here is derived from an EMBL/GenBank/DDBJ whole genome shotgun (WGS) entry which is preliminary data.</text>
</comment>
<organism evidence="3 4">
    <name type="scientific">Candidula unifasciata</name>
    <dbReference type="NCBI Taxonomy" id="100452"/>
    <lineage>
        <taxon>Eukaryota</taxon>
        <taxon>Metazoa</taxon>
        <taxon>Spiralia</taxon>
        <taxon>Lophotrochozoa</taxon>
        <taxon>Mollusca</taxon>
        <taxon>Gastropoda</taxon>
        <taxon>Heterobranchia</taxon>
        <taxon>Euthyneura</taxon>
        <taxon>Panpulmonata</taxon>
        <taxon>Eupulmonata</taxon>
        <taxon>Stylommatophora</taxon>
        <taxon>Helicina</taxon>
        <taxon>Helicoidea</taxon>
        <taxon>Geomitridae</taxon>
        <taxon>Candidula</taxon>
    </lineage>
</organism>
<gene>
    <name evidence="3" type="ORF">CUNI_LOCUS20437</name>
</gene>
<dbReference type="SUPFAM" id="SSF50249">
    <property type="entry name" value="Nucleic acid-binding proteins"/>
    <property type="match status" value="8"/>
</dbReference>
<evidence type="ECO:0000259" key="2">
    <source>
        <dbReference type="PROSITE" id="PS50126"/>
    </source>
</evidence>
<dbReference type="PANTHER" id="PTHR23270:SF10">
    <property type="entry name" value="PROTEIN RRP5 HOMOLOG"/>
    <property type="match status" value="1"/>
</dbReference>
<feature type="domain" description="S1 motif" evidence="2">
    <location>
        <begin position="1136"/>
        <end position="1206"/>
    </location>
</feature>
<feature type="domain" description="S1 motif" evidence="2">
    <location>
        <begin position="1030"/>
        <end position="1100"/>
    </location>
</feature>
<dbReference type="OrthoDB" id="412781at2759"/>
<evidence type="ECO:0000313" key="4">
    <source>
        <dbReference type="Proteomes" id="UP000678393"/>
    </source>
</evidence>
<dbReference type="Pfam" id="PF00575">
    <property type="entry name" value="S1"/>
    <property type="match status" value="2"/>
</dbReference>
<dbReference type="Proteomes" id="UP000678393">
    <property type="component" value="Unassembled WGS sequence"/>
</dbReference>
<dbReference type="InterPro" id="IPR057302">
    <property type="entry name" value="Rrp5_S1"/>
</dbReference>
<dbReference type="PROSITE" id="PS50126">
    <property type="entry name" value="S1"/>
    <property type="match status" value="7"/>
</dbReference>
<feature type="domain" description="S1 motif" evidence="2">
    <location>
        <begin position="463"/>
        <end position="532"/>
    </location>
</feature>
<feature type="domain" description="S1 motif" evidence="2">
    <location>
        <begin position="294"/>
        <end position="357"/>
    </location>
</feature>
<keyword evidence="4" id="KW-1185">Reference proteome</keyword>
<sequence>MWKAEEDFPRGGTKVYRAFNKDDNENSFENGQKIQVVLNLVLEKPPKLISRKRKLADFTSPEKPKLSKRPKRDIHQLVDVPLRQDLATDICVLACVRQTHDYSVSMSLPGNVVGTLSITDISASYSQLLQSLAHSEDPDKSEEVKSTDELFKKGMLLPVVITEITNDKQRNKNFIKLSIVPSVINANVPLKAIENGMLVFGSVSSIEDHGYKVDLGIKGLQAFLTTNDASSFIQKHNQGSPLCVGYPLWCVLKMKDSSAFKAGESRAVNVTIDPDIVQQAKVKETSNLYSVVPGMNVTGRVQSITDSGLHVTVFSFKGMVHSSQLPRAGSQYQVGEEIQLRILYIHPVTKMIHLSALPELIQFNGSPLQLFGDLNIGSIIEGTVIFVAKKKGVYFKLPGNVKGFATVKQLSDQENPDISKFEKGMICQCRVLSFNFMECVALVTLKQSILQQKFLSIQEISPGDVIRGTIKEVLPNGVVVKLSKGIYSFISCLHLADVPIKHPEKKFEAGKEIKCRVLKVDLTHSKVMLTHKQSLLKSKYPLVTDYSQLRPNMELEGYIVAVKDTVVIVSFFNDVKGVVRLKDMGMEKVDSPSTMFYIGQVVRCRVVSYNVDDKKLRVSFNFGTKKPKDVEEASVDVVSDFKLGKEVEATVLKVEKDCFKVYLQPSKAVAILQFCHLSDFHEIQELRKLVIKPGQKLDKVIYFNQKQKAIVTMKESFIQAAKDNSLVEHFEDLKIGTLMPAVIKNHQDYGMFLELAGGHTGLCPAKTLTYLQPSNLQELFRPGQTVMTRITKIDSEKKRFLGSARLDDCHVGGIETPLSLLTTYLSAREQVHKQLFAEKDELAMYEGLHVGSIVEVTVSSSLKKGILGDLPSGAKALATKVNLGGMEPAVGSKHKAAVLYIDLLTPCVELSLDQKLVKAIDSRKENKKTQVKSGQILKADVLLVKPEFMLMCLRGHGTGKCVYVPVRQHINDVEIDRPYEPGTFTEVVVKDSFGDYSLAVLKSQDPEVMAKENAKKINLKTLPKHNIKPGMVIDAKIRNVHPLQLNIVVNDLHGRVHITEAADSVEEGESPLQKYRQDKMVKVKVLALRDLKSQSYLPITHPKSNRALLECTLKESKISSETDADLFTPKLALQPDDKVVAYVIKISSNKVWFQVSLKQQGYIDFFHLSINADVLNNVSSHFKTGQAYQVTVLESDNDDKLVLSRIDGGIKVTVGEPVTALITSMKPGVALYVKLPGGRLGVVNTPPTMLHYVGQYIRCQVQEIENLDRCILTLLDQSQVPVVKARKRKHETSLVETEAKAEKNIIKMKKVLKMERKKKTLADVEEQGDNGDLSDSDKEGGKTIELVSAIYGCGAKKGTQVPRLSVQGFSWEGDLTAKIDDDKVDSDNDNDDGDNI</sequence>
<dbReference type="GO" id="GO:0003723">
    <property type="term" value="F:RNA binding"/>
    <property type="evidence" value="ECO:0007669"/>
    <property type="project" value="TreeGrafter"/>
</dbReference>
<dbReference type="InterPro" id="IPR012340">
    <property type="entry name" value="NA-bd_OB-fold"/>
</dbReference>
<evidence type="ECO:0000256" key="1">
    <source>
        <dbReference type="SAM" id="MobiDB-lite"/>
    </source>
</evidence>
<feature type="domain" description="S1 motif" evidence="2">
    <location>
        <begin position="736"/>
        <end position="805"/>
    </location>
</feature>